<proteinExistence type="predicted"/>
<dbReference type="Proteomes" id="UP000594263">
    <property type="component" value="Unplaced"/>
</dbReference>
<dbReference type="EnsemblPlants" id="Kaladp0008s0428.1.v1.1">
    <property type="protein sequence ID" value="Kaladp0008s0428.1.v1.1"/>
    <property type="gene ID" value="Kaladp0008s0428.v1.1"/>
</dbReference>
<dbReference type="AlphaFoldDB" id="A0A7N0RD26"/>
<protein>
    <submittedName>
        <fullName evidence="1">Uncharacterized protein</fullName>
    </submittedName>
</protein>
<organism evidence="1 2">
    <name type="scientific">Kalanchoe fedtschenkoi</name>
    <name type="common">Lavender scallops</name>
    <name type="synonym">South American air plant</name>
    <dbReference type="NCBI Taxonomy" id="63787"/>
    <lineage>
        <taxon>Eukaryota</taxon>
        <taxon>Viridiplantae</taxon>
        <taxon>Streptophyta</taxon>
        <taxon>Embryophyta</taxon>
        <taxon>Tracheophyta</taxon>
        <taxon>Spermatophyta</taxon>
        <taxon>Magnoliopsida</taxon>
        <taxon>eudicotyledons</taxon>
        <taxon>Gunneridae</taxon>
        <taxon>Pentapetalae</taxon>
        <taxon>Saxifragales</taxon>
        <taxon>Crassulaceae</taxon>
        <taxon>Kalanchoe</taxon>
    </lineage>
</organism>
<accession>A0A7N0RD26</accession>
<dbReference type="Gramene" id="Kaladp0008s0428.1.v1.1">
    <property type="protein sequence ID" value="Kaladp0008s0428.1.v1.1"/>
    <property type="gene ID" value="Kaladp0008s0428.v1.1"/>
</dbReference>
<evidence type="ECO:0000313" key="2">
    <source>
        <dbReference type="Proteomes" id="UP000594263"/>
    </source>
</evidence>
<name>A0A7N0RD26_KALFE</name>
<evidence type="ECO:0000313" key="1">
    <source>
        <dbReference type="EnsemblPlants" id="Kaladp0008s0428.1.v1.1"/>
    </source>
</evidence>
<reference evidence="1" key="1">
    <citation type="submission" date="2021-01" db="UniProtKB">
        <authorList>
            <consortium name="EnsemblPlants"/>
        </authorList>
    </citation>
    <scope>IDENTIFICATION</scope>
</reference>
<keyword evidence="2" id="KW-1185">Reference proteome</keyword>
<sequence length="121" mass="13952">MANGHISRIHVALVTPSTEIKRCYLTAISNLHIIILQLLFHPLYRRFLQMRHHQDSQAHSLLLVHIIQQIHHYCSYIHTMYAVIFCDVICASSYENYKPGNLDDAASAINDYFTLTSILQS</sequence>